<dbReference type="Pfam" id="PF00005">
    <property type="entry name" value="ABC_tran"/>
    <property type="match status" value="2"/>
</dbReference>
<keyword evidence="7" id="KW-0067">ATP-binding</keyword>
<reference evidence="13" key="1">
    <citation type="submission" date="2024-03" db="EMBL/GenBank/DDBJ databases">
        <authorList>
            <consortium name="ELIXIR-Norway"/>
            <consortium name="Elixir Norway"/>
        </authorList>
    </citation>
    <scope>NUCLEOTIDE SEQUENCE</scope>
</reference>
<dbReference type="Pfam" id="PF19055">
    <property type="entry name" value="ABC2_membrane_7"/>
    <property type="match status" value="1"/>
</dbReference>
<feature type="transmembrane region" description="Helical" evidence="11">
    <location>
        <begin position="486"/>
        <end position="509"/>
    </location>
</feature>
<dbReference type="InterPro" id="IPR034003">
    <property type="entry name" value="ABCG_PDR_2"/>
</dbReference>
<feature type="transmembrane region" description="Helical" evidence="11">
    <location>
        <begin position="1041"/>
        <end position="1059"/>
    </location>
</feature>
<evidence type="ECO:0000256" key="5">
    <source>
        <dbReference type="ARBA" id="ARBA00022737"/>
    </source>
</evidence>
<dbReference type="Proteomes" id="UP001497522">
    <property type="component" value="Chromosome 5"/>
</dbReference>
<comment type="similarity">
    <text evidence="2">Belongs to the ABC transporter superfamily. ABCG family. PDR (TC 3.A.1.205) subfamily.</text>
</comment>
<evidence type="ECO:0000256" key="11">
    <source>
        <dbReference type="SAM" id="Phobius"/>
    </source>
</evidence>
<dbReference type="InterPro" id="IPR003593">
    <property type="entry name" value="AAA+_ATPase"/>
</dbReference>
<evidence type="ECO:0000256" key="4">
    <source>
        <dbReference type="ARBA" id="ARBA00022692"/>
    </source>
</evidence>
<dbReference type="Pfam" id="PF01061">
    <property type="entry name" value="ABC2_membrane"/>
    <property type="match status" value="2"/>
</dbReference>
<keyword evidence="14" id="KW-1185">Reference proteome</keyword>
<feature type="compositionally biased region" description="Basic and acidic residues" evidence="10">
    <location>
        <begin position="646"/>
        <end position="666"/>
    </location>
</feature>
<feature type="transmembrane region" description="Helical" evidence="11">
    <location>
        <begin position="545"/>
        <end position="566"/>
    </location>
</feature>
<feature type="region of interest" description="Disordered" evidence="10">
    <location>
        <begin position="642"/>
        <end position="668"/>
    </location>
</feature>
<evidence type="ECO:0000256" key="10">
    <source>
        <dbReference type="SAM" id="MobiDB-lite"/>
    </source>
</evidence>
<feature type="transmembrane region" description="Helical" evidence="11">
    <location>
        <begin position="515"/>
        <end position="533"/>
    </location>
</feature>
<dbReference type="CDD" id="cd03232">
    <property type="entry name" value="ABCG_PDR_domain2"/>
    <property type="match status" value="1"/>
</dbReference>
<proteinExistence type="inferred from homology"/>
<dbReference type="PANTHER" id="PTHR19241">
    <property type="entry name" value="ATP-BINDING CASSETTE TRANSPORTER"/>
    <property type="match status" value="1"/>
</dbReference>
<evidence type="ECO:0000256" key="9">
    <source>
        <dbReference type="ARBA" id="ARBA00023136"/>
    </source>
</evidence>
<dbReference type="SUPFAM" id="SSF52540">
    <property type="entry name" value="P-loop containing nucleoside triphosphate hydrolases"/>
    <property type="match status" value="2"/>
</dbReference>
<dbReference type="Gene3D" id="3.40.50.300">
    <property type="entry name" value="P-loop containing nucleotide triphosphate hydrolases"/>
    <property type="match status" value="2"/>
</dbReference>
<feature type="transmembrane region" description="Helical" evidence="11">
    <location>
        <begin position="572"/>
        <end position="598"/>
    </location>
</feature>
<evidence type="ECO:0000256" key="7">
    <source>
        <dbReference type="ARBA" id="ARBA00022840"/>
    </source>
</evidence>
<keyword evidence="4 11" id="KW-0812">Transmembrane</keyword>
<dbReference type="Pfam" id="PF08370">
    <property type="entry name" value="PDR_assoc"/>
    <property type="match status" value="1"/>
</dbReference>
<dbReference type="InterPro" id="IPR003439">
    <property type="entry name" value="ABC_transporter-like_ATP-bd"/>
</dbReference>
<evidence type="ECO:0000256" key="6">
    <source>
        <dbReference type="ARBA" id="ARBA00022741"/>
    </source>
</evidence>
<evidence type="ECO:0000313" key="14">
    <source>
        <dbReference type="Proteomes" id="UP001497522"/>
    </source>
</evidence>
<dbReference type="PROSITE" id="PS50893">
    <property type="entry name" value="ABC_TRANSPORTER_2"/>
    <property type="match status" value="1"/>
</dbReference>
<comment type="subcellular location">
    <subcellularLocation>
        <location evidence="1">Membrane</location>
        <topology evidence="1">Multi-pass membrane protein</topology>
    </subcellularLocation>
</comment>
<feature type="domain" description="ABC transporter" evidence="12">
    <location>
        <begin position="695"/>
        <end position="947"/>
    </location>
</feature>
<evidence type="ECO:0000256" key="3">
    <source>
        <dbReference type="ARBA" id="ARBA00022448"/>
    </source>
</evidence>
<keyword evidence="3" id="KW-0813">Transport</keyword>
<feature type="transmembrane region" description="Helical" evidence="11">
    <location>
        <begin position="1264"/>
        <end position="1289"/>
    </location>
</feature>
<accession>A0ABP1BMT3</accession>
<dbReference type="EMBL" id="OZ023706">
    <property type="protein sequence ID" value="CAK9877101.1"/>
    <property type="molecule type" value="Genomic_DNA"/>
</dbReference>
<evidence type="ECO:0000256" key="1">
    <source>
        <dbReference type="ARBA" id="ARBA00004141"/>
    </source>
</evidence>
<organism evidence="13 14">
    <name type="scientific">Sphagnum jensenii</name>
    <dbReference type="NCBI Taxonomy" id="128206"/>
    <lineage>
        <taxon>Eukaryota</taxon>
        <taxon>Viridiplantae</taxon>
        <taxon>Streptophyta</taxon>
        <taxon>Embryophyta</taxon>
        <taxon>Bryophyta</taxon>
        <taxon>Sphagnophytina</taxon>
        <taxon>Sphagnopsida</taxon>
        <taxon>Sphagnales</taxon>
        <taxon>Sphagnaceae</taxon>
        <taxon>Sphagnum</taxon>
    </lineage>
</organism>
<evidence type="ECO:0000256" key="2">
    <source>
        <dbReference type="ARBA" id="ARBA00006012"/>
    </source>
</evidence>
<feature type="transmembrane region" description="Helical" evidence="11">
    <location>
        <begin position="413"/>
        <end position="441"/>
    </location>
</feature>
<dbReference type="SMART" id="SM00382">
    <property type="entry name" value="AAA"/>
    <property type="match status" value="2"/>
</dbReference>
<keyword evidence="6" id="KW-0547">Nucleotide-binding</keyword>
<feature type="transmembrane region" description="Helical" evidence="11">
    <location>
        <begin position="1154"/>
        <end position="1178"/>
    </location>
</feature>
<feature type="transmembrane region" description="Helical" evidence="11">
    <location>
        <begin position="375"/>
        <end position="401"/>
    </location>
</feature>
<protein>
    <recommendedName>
        <fullName evidence="12">ABC transporter domain-containing protein</fullName>
    </recommendedName>
</protein>
<feature type="transmembrane region" description="Helical" evidence="11">
    <location>
        <begin position="1215"/>
        <end position="1234"/>
    </location>
</feature>
<evidence type="ECO:0000259" key="12">
    <source>
        <dbReference type="PROSITE" id="PS50893"/>
    </source>
</evidence>
<name>A0ABP1BMT3_9BRYO</name>
<evidence type="ECO:0000313" key="13">
    <source>
        <dbReference type="EMBL" id="CAK9877101.1"/>
    </source>
</evidence>
<keyword evidence="8 11" id="KW-1133">Transmembrane helix</keyword>
<feature type="transmembrane region" description="Helical" evidence="11">
    <location>
        <begin position="1184"/>
        <end position="1203"/>
    </location>
</feature>
<feature type="transmembrane region" description="Helical" evidence="11">
    <location>
        <begin position="1127"/>
        <end position="1147"/>
    </location>
</feature>
<keyword evidence="5" id="KW-0677">Repeat</keyword>
<dbReference type="InterPro" id="IPR043926">
    <property type="entry name" value="ABCG_dom"/>
</dbReference>
<dbReference type="InterPro" id="IPR013581">
    <property type="entry name" value="PDR_assoc"/>
</dbReference>
<dbReference type="InterPro" id="IPR013525">
    <property type="entry name" value="ABC2_TM"/>
</dbReference>
<gene>
    <name evidence="13" type="ORF">CSSPJE1EN2_LOCUS19143</name>
</gene>
<dbReference type="InterPro" id="IPR027417">
    <property type="entry name" value="P-loop_NTPase"/>
</dbReference>
<keyword evidence="9 11" id="KW-0472">Membrane</keyword>
<feature type="transmembrane region" description="Helical" evidence="11">
    <location>
        <begin position="344"/>
        <end position="363"/>
    </location>
</feature>
<evidence type="ECO:0000256" key="8">
    <source>
        <dbReference type="ARBA" id="ARBA00022989"/>
    </source>
</evidence>
<sequence length="1297" mass="146291">MTLLLGPPSSGKTSLLLALTAKLDKALKVRGEVTYNGHKLHEFVPQKTSTYISQRDLHLGEMTVRETLNFSARCQGVGYRYQMLSEIHKREKEAGIEIDPELDLFMKAQSVAGVESSIATDYTLRILGLEVCAETLIGDNMRRGISGGQRKRVTTGEMLVGPSAALFMDEISTGLDSSTTFQIINCLSQIVHVLEGTILVSLLQPAPETFQLFDDIILLSEGVVVYQGPCNKVEEFFDSCGFKCPPRKGIADFLQEVTSQKDQKQYWADTSKPYCYVSIHEFANAFNTFHVGIKLKEELGVKFPRHKSHTAALAHSHYSVSMKELLHANFANQILLMKRNSTYYVFKSGQIALVAFISMTTFIRTRLHQETINDGLSYMGCLFFTITVLMFNGFGELALIINRLPVFFKQRDLLFYPAWTFSLPIFVLGVPITLFECGIWVLMTYFVTGYAPEAQRFFRQYLLLVCTQQMSAALFRAIAAVCQTMILANTVGFILLLIIFMMGGFVIPKTDIQKWWIWAYWISPLMYADNAAFVNEFKADRWAKIWLQMYAGNVTLGDAILIFRAIHTQSYWYWIGVGALIGFAIFFNLVFTAALHYLNTRNTPQAIVSEETLEAMRKSTKSDSFKGMHCVSSFREWQASNPYPLSKKDRTSVSETHENTHHHYPDTEEALSFGGSLKQKLLQRGMILPFQKLSITFDDITYSVDVPQAMTTEKVEVQRLQLLSNVSGTFRPGILTALVGVSGAGKTTLMDVLAGRKTGGNIAGDIRISGYPKSQKTFARICGYCEQNDIHSPQVTVMESLVYSAWLRLAAEIDSTQRMKFVEEVMELVELVPLQNALVGLPGQSGLSTEQRKRLTIAVELVANPSIIFMDEPTSGLDARAAAIVMRTVRNTVNTGRTVVCTIHQPSIEIFEAFDELLLMKRGGQVIYMGPLGHHSQLLIEYFEAVPGVTKMKEGYNPATWVLEVSSITMEQRIGVDFAQVYKSSSLYQRNKALVKELSVPRPNSKDLFFPSMYSQSTLSQFTSCLWKQHLTYWRSPGYNLVRIVFTLATAIIFGSVFWKVGSKRDTSSNILTCLGAMYSATTFIASNSCGTVQPVVSIERTVFYREKAAGMYSPLPYAFAQVVIEIPYVFVQTLVYTLITYAMLFFEWTATKFLWYFYCVFCLIIGFAYYGMMMVALTANEQLATIAATFFYSVFNLYAGFMIPLPEIPKWWSWYYWICPTSWTVYGLVTSQFGNVQSLLLDTGDPVPPTVEQYVNNYFGYSYSFLGVVGGMLLFWPLLFATVFAFAIKFINFQNR</sequence>